<proteinExistence type="predicted"/>
<evidence type="ECO:0000313" key="2">
    <source>
        <dbReference type="Proteomes" id="UP001458880"/>
    </source>
</evidence>
<comment type="caution">
    <text evidence="1">The sequence shown here is derived from an EMBL/GenBank/DDBJ whole genome shotgun (WGS) entry which is preliminary data.</text>
</comment>
<sequence length="140" mass="16395">MKTQNPRIAKWNNLLNEFDYQLKFRVGTKMCHVVALSRAPTMVTTDDMLDDVMETFEVLQIHDEDDFVLMVPHNDPELRGKIRILQKSIDDVNDRTNVDLFDLIFFSDVVRFHLTGNGCENYRTWATENPYQLVEVQKNG</sequence>
<name>A0AAW1KGN0_POPJA</name>
<dbReference type="EMBL" id="JASPKY010000238">
    <property type="protein sequence ID" value="KAK9717593.1"/>
    <property type="molecule type" value="Genomic_DNA"/>
</dbReference>
<dbReference type="Proteomes" id="UP001458880">
    <property type="component" value="Unassembled WGS sequence"/>
</dbReference>
<keyword evidence="2" id="KW-1185">Reference proteome</keyword>
<accession>A0AAW1KGN0</accession>
<organism evidence="1 2">
    <name type="scientific">Popillia japonica</name>
    <name type="common">Japanese beetle</name>
    <dbReference type="NCBI Taxonomy" id="7064"/>
    <lineage>
        <taxon>Eukaryota</taxon>
        <taxon>Metazoa</taxon>
        <taxon>Ecdysozoa</taxon>
        <taxon>Arthropoda</taxon>
        <taxon>Hexapoda</taxon>
        <taxon>Insecta</taxon>
        <taxon>Pterygota</taxon>
        <taxon>Neoptera</taxon>
        <taxon>Endopterygota</taxon>
        <taxon>Coleoptera</taxon>
        <taxon>Polyphaga</taxon>
        <taxon>Scarabaeiformia</taxon>
        <taxon>Scarabaeidae</taxon>
        <taxon>Rutelinae</taxon>
        <taxon>Popillia</taxon>
    </lineage>
</organism>
<protein>
    <submittedName>
        <fullName evidence="1">Uncharacterized protein</fullName>
    </submittedName>
</protein>
<dbReference type="AlphaFoldDB" id="A0AAW1KGN0"/>
<evidence type="ECO:0000313" key="1">
    <source>
        <dbReference type="EMBL" id="KAK9717593.1"/>
    </source>
</evidence>
<reference evidence="1 2" key="1">
    <citation type="journal article" date="2024" name="BMC Genomics">
        <title>De novo assembly and annotation of Popillia japonica's genome with initial clues to its potential as an invasive pest.</title>
        <authorList>
            <person name="Cucini C."/>
            <person name="Boschi S."/>
            <person name="Funari R."/>
            <person name="Cardaioli E."/>
            <person name="Iannotti N."/>
            <person name="Marturano G."/>
            <person name="Paoli F."/>
            <person name="Bruttini M."/>
            <person name="Carapelli A."/>
            <person name="Frati F."/>
            <person name="Nardi F."/>
        </authorList>
    </citation>
    <scope>NUCLEOTIDE SEQUENCE [LARGE SCALE GENOMIC DNA]</scope>
    <source>
        <strain evidence="1">DMR45628</strain>
    </source>
</reference>
<gene>
    <name evidence="1" type="ORF">QE152_g23658</name>
</gene>